<proteinExistence type="predicted"/>
<dbReference type="EMBL" id="MK072438">
    <property type="protein sequence ID" value="AYV85050.1"/>
    <property type="molecule type" value="Genomic_DNA"/>
</dbReference>
<sequence length="71" mass="8202">MDKFIKLGDIMFNPKYIKCICCDSVKCKIFVANTAAVSTGHSNTEYLYDDVYTFLANTAEYKILYDIFHKN</sequence>
<evidence type="ECO:0000313" key="1">
    <source>
        <dbReference type="EMBL" id="AYV85050.1"/>
    </source>
</evidence>
<name>A0A3G5ACZ5_9VIRU</name>
<gene>
    <name evidence="1" type="ORF">Satyrvirus2_61</name>
</gene>
<organism evidence="1">
    <name type="scientific">Satyrvirus sp</name>
    <dbReference type="NCBI Taxonomy" id="2487771"/>
    <lineage>
        <taxon>Viruses</taxon>
        <taxon>Varidnaviria</taxon>
        <taxon>Bamfordvirae</taxon>
        <taxon>Nucleocytoviricota</taxon>
        <taxon>Megaviricetes</taxon>
        <taxon>Imitervirales</taxon>
        <taxon>Mimiviridae</taxon>
        <taxon>Megamimivirinae</taxon>
    </lineage>
</organism>
<accession>A0A3G5ACZ5</accession>
<reference evidence="1" key="1">
    <citation type="submission" date="2018-10" db="EMBL/GenBank/DDBJ databases">
        <title>Hidden diversity of soil giant viruses.</title>
        <authorList>
            <person name="Schulz F."/>
            <person name="Alteio L."/>
            <person name="Goudeau D."/>
            <person name="Ryan E.M."/>
            <person name="Malmstrom R.R."/>
            <person name="Blanchard J."/>
            <person name="Woyke T."/>
        </authorList>
    </citation>
    <scope>NUCLEOTIDE SEQUENCE</scope>
    <source>
        <strain evidence="1">SAV1</strain>
    </source>
</reference>
<protein>
    <submittedName>
        <fullName evidence="1">Uncharacterized protein</fullName>
    </submittedName>
</protein>